<keyword evidence="3" id="KW-1185">Reference proteome</keyword>
<gene>
    <name evidence="2" type="ORF">BT67DRAFT_52856</name>
</gene>
<feature type="region of interest" description="Disordered" evidence="1">
    <location>
        <begin position="221"/>
        <end position="241"/>
    </location>
</feature>
<evidence type="ECO:0000313" key="3">
    <source>
        <dbReference type="Proteomes" id="UP001304895"/>
    </source>
</evidence>
<dbReference type="EMBL" id="MU853412">
    <property type="protein sequence ID" value="KAK4133521.1"/>
    <property type="molecule type" value="Genomic_DNA"/>
</dbReference>
<reference evidence="2" key="2">
    <citation type="submission" date="2023-05" db="EMBL/GenBank/DDBJ databases">
        <authorList>
            <consortium name="Lawrence Berkeley National Laboratory"/>
            <person name="Steindorff A."/>
            <person name="Hensen N."/>
            <person name="Bonometti L."/>
            <person name="Westerberg I."/>
            <person name="Brannstrom I.O."/>
            <person name="Guillou S."/>
            <person name="Cros-Aarteil S."/>
            <person name="Calhoun S."/>
            <person name="Haridas S."/>
            <person name="Kuo A."/>
            <person name="Mondo S."/>
            <person name="Pangilinan J."/>
            <person name="Riley R."/>
            <person name="Labutti K."/>
            <person name="Andreopoulos B."/>
            <person name="Lipzen A."/>
            <person name="Chen C."/>
            <person name="Yanf M."/>
            <person name="Daum C."/>
            <person name="Ng V."/>
            <person name="Clum A."/>
            <person name="Ohm R."/>
            <person name="Martin F."/>
            <person name="Silar P."/>
            <person name="Natvig D."/>
            <person name="Lalanne C."/>
            <person name="Gautier V."/>
            <person name="Ament-Velasquez S.L."/>
            <person name="Kruys A."/>
            <person name="Hutchinson M.I."/>
            <person name="Powell A.J."/>
            <person name="Barry K."/>
            <person name="Miller A.N."/>
            <person name="Grigoriev I.V."/>
            <person name="Debuchy R."/>
            <person name="Gladieux P."/>
            <person name="Thoren M.H."/>
            <person name="Johannesson H."/>
        </authorList>
    </citation>
    <scope>NUCLEOTIDE SEQUENCE</scope>
    <source>
        <strain evidence="2">CBS 123565</strain>
    </source>
</reference>
<dbReference type="AlphaFoldDB" id="A0AAN6ZD60"/>
<evidence type="ECO:0000256" key="1">
    <source>
        <dbReference type="SAM" id="MobiDB-lite"/>
    </source>
</evidence>
<accession>A0AAN6ZD60</accession>
<proteinExistence type="predicted"/>
<protein>
    <submittedName>
        <fullName evidence="2">Uncharacterized protein</fullName>
    </submittedName>
</protein>
<comment type="caution">
    <text evidence="2">The sequence shown here is derived from an EMBL/GenBank/DDBJ whole genome shotgun (WGS) entry which is preliminary data.</text>
</comment>
<feature type="compositionally biased region" description="Basic residues" evidence="1">
    <location>
        <begin position="225"/>
        <end position="235"/>
    </location>
</feature>
<name>A0AAN6ZD60_9PEZI</name>
<organism evidence="2 3">
    <name type="scientific">Trichocladium antarcticum</name>
    <dbReference type="NCBI Taxonomy" id="1450529"/>
    <lineage>
        <taxon>Eukaryota</taxon>
        <taxon>Fungi</taxon>
        <taxon>Dikarya</taxon>
        <taxon>Ascomycota</taxon>
        <taxon>Pezizomycotina</taxon>
        <taxon>Sordariomycetes</taxon>
        <taxon>Sordariomycetidae</taxon>
        <taxon>Sordariales</taxon>
        <taxon>Chaetomiaceae</taxon>
        <taxon>Trichocladium</taxon>
    </lineage>
</organism>
<dbReference type="Proteomes" id="UP001304895">
    <property type="component" value="Unassembled WGS sequence"/>
</dbReference>
<sequence length="241" mass="25783">MCMAQCLMRNAGQRYVCSGRGCQPKARRTPEGLRQLVAVTQRTTRLSVHSRQDGRPTLAHGHAHAHAHESGVAGVSGVGVAFGGQGRGCVLRSTEESSCPKSHTPSLPLLQPTPPITSNGPNPANLLVTRSCSWLTPVRQKQVQRWGRYSCPNSVTSPVQVGRAAILRREDRRVQELSLIARAGADLEPPPAACSRLASSTTFLALLAGRAVNSHHCAASLGKGTHPKRSMRRPGYRLGLG</sequence>
<reference evidence="2" key="1">
    <citation type="journal article" date="2023" name="Mol. Phylogenet. Evol.">
        <title>Genome-scale phylogeny and comparative genomics of the fungal order Sordariales.</title>
        <authorList>
            <person name="Hensen N."/>
            <person name="Bonometti L."/>
            <person name="Westerberg I."/>
            <person name="Brannstrom I.O."/>
            <person name="Guillou S."/>
            <person name="Cros-Aarteil S."/>
            <person name="Calhoun S."/>
            <person name="Haridas S."/>
            <person name="Kuo A."/>
            <person name="Mondo S."/>
            <person name="Pangilinan J."/>
            <person name="Riley R."/>
            <person name="LaButti K."/>
            <person name="Andreopoulos B."/>
            <person name="Lipzen A."/>
            <person name="Chen C."/>
            <person name="Yan M."/>
            <person name="Daum C."/>
            <person name="Ng V."/>
            <person name="Clum A."/>
            <person name="Steindorff A."/>
            <person name="Ohm R.A."/>
            <person name="Martin F."/>
            <person name="Silar P."/>
            <person name="Natvig D.O."/>
            <person name="Lalanne C."/>
            <person name="Gautier V."/>
            <person name="Ament-Velasquez S.L."/>
            <person name="Kruys A."/>
            <person name="Hutchinson M.I."/>
            <person name="Powell A.J."/>
            <person name="Barry K."/>
            <person name="Miller A.N."/>
            <person name="Grigoriev I.V."/>
            <person name="Debuchy R."/>
            <person name="Gladieux P."/>
            <person name="Hiltunen Thoren M."/>
            <person name="Johannesson H."/>
        </authorList>
    </citation>
    <scope>NUCLEOTIDE SEQUENCE</scope>
    <source>
        <strain evidence="2">CBS 123565</strain>
    </source>
</reference>
<feature type="region of interest" description="Disordered" evidence="1">
    <location>
        <begin position="93"/>
        <end position="122"/>
    </location>
</feature>
<evidence type="ECO:0000313" key="2">
    <source>
        <dbReference type="EMBL" id="KAK4133521.1"/>
    </source>
</evidence>
<feature type="region of interest" description="Disordered" evidence="1">
    <location>
        <begin position="44"/>
        <end position="70"/>
    </location>
</feature>